<dbReference type="PANTHER" id="PTHR42085">
    <property type="entry name" value="F-BOX DOMAIN-CONTAINING PROTEIN"/>
    <property type="match status" value="1"/>
</dbReference>
<dbReference type="Proteomes" id="UP000230605">
    <property type="component" value="Chromosome 4"/>
</dbReference>
<dbReference type="OrthoDB" id="3640838at2759"/>
<comment type="caution">
    <text evidence="1">The sequence shown here is derived from an EMBL/GenBank/DDBJ whole genome shotgun (WGS) entry which is preliminary data.</text>
</comment>
<dbReference type="PANTHER" id="PTHR42085:SF1">
    <property type="entry name" value="F-BOX DOMAIN-CONTAINING PROTEIN"/>
    <property type="match status" value="1"/>
</dbReference>
<accession>A0A2G5HIZ5</accession>
<protein>
    <submittedName>
        <fullName evidence="1">Uncharacterized protein</fullName>
    </submittedName>
</protein>
<name>A0A2G5HIZ5_CERBT</name>
<gene>
    <name evidence="1" type="ORF">CB0940_04951</name>
</gene>
<dbReference type="EMBL" id="LKMD01000105">
    <property type="protein sequence ID" value="PIA92531.1"/>
    <property type="molecule type" value="Genomic_DNA"/>
</dbReference>
<proteinExistence type="predicted"/>
<dbReference type="AlphaFoldDB" id="A0A2G5HIZ5"/>
<organism evidence="1 2">
    <name type="scientific">Cercospora beticola</name>
    <name type="common">Sugarbeet leaf spot fungus</name>
    <dbReference type="NCBI Taxonomy" id="122368"/>
    <lineage>
        <taxon>Eukaryota</taxon>
        <taxon>Fungi</taxon>
        <taxon>Dikarya</taxon>
        <taxon>Ascomycota</taxon>
        <taxon>Pezizomycotina</taxon>
        <taxon>Dothideomycetes</taxon>
        <taxon>Dothideomycetidae</taxon>
        <taxon>Mycosphaerellales</taxon>
        <taxon>Mycosphaerellaceae</taxon>
        <taxon>Cercospora</taxon>
    </lineage>
</organism>
<reference evidence="1 2" key="1">
    <citation type="submission" date="2015-10" db="EMBL/GenBank/DDBJ databases">
        <title>The cercosporin biosynthetic gene cluster was horizontally transferred to several fungal lineages and shown to be expanded in Cercospora beticola based on microsynteny with recipient genomes.</title>
        <authorList>
            <person name="De Jonge R."/>
            <person name="Ebert M.K."/>
            <person name="Suttle J.C."/>
            <person name="Jurick Ii W.M."/>
            <person name="Secor G.A."/>
            <person name="Thomma B.P."/>
            <person name="Van De Peer Y."/>
            <person name="Bolton M.D."/>
        </authorList>
    </citation>
    <scope>NUCLEOTIDE SEQUENCE [LARGE SCALE GENOMIC DNA]</scope>
    <source>
        <strain evidence="1 2">09-40</strain>
    </source>
</reference>
<evidence type="ECO:0000313" key="2">
    <source>
        <dbReference type="Proteomes" id="UP000230605"/>
    </source>
</evidence>
<sequence>MTRSPHSYISPLENSMASGVAGSDSIPSLLRLPAELRDEIYRLATPLAPDAWEFTFTSANRPSEPPLLFVNRQIRAEASSVYYKQNKFIFEIQNLDASTYIAWCQASLSRRLIANVRLNLIYEPLLQIPEDFRDPHSGPGQRIFVPKERQLWPNLMFWLEKYYHRKCLGLPNVEKEYPAAFSNTAAAMFDMVCRMGRDHNMSWEQVEDVLKPMQKALGSANSAWLGFIKYD</sequence>
<dbReference type="InterPro" id="IPR038883">
    <property type="entry name" value="AN11006-like"/>
</dbReference>
<evidence type="ECO:0000313" key="1">
    <source>
        <dbReference type="EMBL" id="PIA92531.1"/>
    </source>
</evidence>